<dbReference type="InterPro" id="IPR055893">
    <property type="entry name" value="DUF7470"/>
</dbReference>
<keyword evidence="3" id="KW-1185">Reference proteome</keyword>
<evidence type="ECO:0008006" key="4">
    <source>
        <dbReference type="Google" id="ProtNLM"/>
    </source>
</evidence>
<evidence type="ECO:0000313" key="3">
    <source>
        <dbReference type="Proteomes" id="UP000184357"/>
    </source>
</evidence>
<name>A0A1M5T0L2_9EURY</name>
<dbReference type="Proteomes" id="UP000184357">
    <property type="component" value="Unassembled WGS sequence"/>
</dbReference>
<dbReference type="EMBL" id="FQWV01000007">
    <property type="protein sequence ID" value="SHH44327.1"/>
    <property type="molecule type" value="Genomic_DNA"/>
</dbReference>
<evidence type="ECO:0000256" key="1">
    <source>
        <dbReference type="SAM" id="Phobius"/>
    </source>
</evidence>
<feature type="transmembrane region" description="Helical" evidence="1">
    <location>
        <begin position="31"/>
        <end position="53"/>
    </location>
</feature>
<sequence>MIDKLGTAGIAGALMLLAGLALVAWSAPIVAVGLALVLAGTGLVVKGLATGLLKQFGFA</sequence>
<proteinExistence type="predicted"/>
<accession>A0A1M5T0L2</accession>
<keyword evidence="1" id="KW-0472">Membrane</keyword>
<evidence type="ECO:0000313" key="2">
    <source>
        <dbReference type="EMBL" id="SHH44327.1"/>
    </source>
</evidence>
<dbReference type="AlphaFoldDB" id="A0A1M5T0L2"/>
<protein>
    <recommendedName>
        <fullName evidence="4">Major facilitator superfamily (MFS) profile domain-containing protein</fullName>
    </recommendedName>
</protein>
<gene>
    <name evidence="2" type="ORF">SAMN05443636_2596</name>
</gene>
<reference evidence="2 3" key="1">
    <citation type="submission" date="2016-11" db="EMBL/GenBank/DDBJ databases">
        <authorList>
            <person name="Jaros S."/>
            <person name="Januszkiewicz K."/>
            <person name="Wedrychowicz H."/>
        </authorList>
    </citation>
    <scope>NUCLEOTIDE SEQUENCE [LARGE SCALE GENOMIC DNA]</scope>
    <source>
        <strain evidence="2 3">DSM 9297</strain>
    </source>
</reference>
<keyword evidence="1" id="KW-0812">Transmembrane</keyword>
<dbReference type="Pfam" id="PF24282">
    <property type="entry name" value="DUF7470"/>
    <property type="match status" value="1"/>
</dbReference>
<organism evidence="2 3">
    <name type="scientific">Halobaculum gomorrense</name>
    <dbReference type="NCBI Taxonomy" id="43928"/>
    <lineage>
        <taxon>Archaea</taxon>
        <taxon>Methanobacteriati</taxon>
        <taxon>Methanobacteriota</taxon>
        <taxon>Stenosarchaea group</taxon>
        <taxon>Halobacteria</taxon>
        <taxon>Halobacteriales</taxon>
        <taxon>Haloferacaceae</taxon>
        <taxon>Halobaculum</taxon>
    </lineage>
</organism>
<dbReference type="RefSeq" id="WP_073310241.1">
    <property type="nucleotide sequence ID" value="NZ_FQWV01000007.1"/>
</dbReference>
<keyword evidence="1" id="KW-1133">Transmembrane helix</keyword>
<feature type="transmembrane region" description="Helical" evidence="1">
    <location>
        <begin position="7"/>
        <end position="25"/>
    </location>
</feature>